<feature type="transmembrane region" description="Helical" evidence="1">
    <location>
        <begin position="174"/>
        <end position="197"/>
    </location>
</feature>
<feature type="transmembrane region" description="Helical" evidence="1">
    <location>
        <begin position="47"/>
        <end position="71"/>
    </location>
</feature>
<keyword evidence="4" id="KW-1185">Reference proteome</keyword>
<dbReference type="PANTHER" id="PTHR35152">
    <property type="entry name" value="DOMAIN SIGNALLING PROTEIN, PUTATIVE (AFU_ORTHOLOGUE AFUA_5G11310)-RELATED"/>
    <property type="match status" value="1"/>
</dbReference>
<dbReference type="Pfam" id="PF03707">
    <property type="entry name" value="MHYT"/>
    <property type="match status" value="3"/>
</dbReference>
<keyword evidence="1" id="KW-1133">Transmembrane helix</keyword>
<dbReference type="PROSITE" id="PS50924">
    <property type="entry name" value="MHYT"/>
    <property type="match status" value="1"/>
</dbReference>
<protein>
    <recommendedName>
        <fullName evidence="2">MHYT domain-containing protein</fullName>
    </recommendedName>
</protein>
<feature type="transmembrane region" description="Helical" evidence="1">
    <location>
        <begin position="217"/>
        <end position="237"/>
    </location>
</feature>
<name>A0ABQ5R1J8_9ACTN</name>
<keyword evidence="1" id="KW-0472">Membrane</keyword>
<evidence type="ECO:0000313" key="4">
    <source>
        <dbReference type="Proteomes" id="UP001144280"/>
    </source>
</evidence>
<organism evidence="3 4">
    <name type="scientific">Phytohabitans aurantiacus</name>
    <dbReference type="NCBI Taxonomy" id="3016789"/>
    <lineage>
        <taxon>Bacteria</taxon>
        <taxon>Bacillati</taxon>
        <taxon>Actinomycetota</taxon>
        <taxon>Actinomycetes</taxon>
        <taxon>Micromonosporales</taxon>
        <taxon>Micromonosporaceae</taxon>
    </lineage>
</organism>
<feature type="transmembrane region" description="Helical" evidence="1">
    <location>
        <begin position="15"/>
        <end position="35"/>
    </location>
</feature>
<gene>
    <name evidence="3" type="ORF">Pa4123_53390</name>
</gene>
<evidence type="ECO:0000259" key="2">
    <source>
        <dbReference type="PROSITE" id="PS50924"/>
    </source>
</evidence>
<dbReference type="PANTHER" id="PTHR35152:SF1">
    <property type="entry name" value="DOMAIN SIGNALLING PROTEIN, PUTATIVE (AFU_ORTHOLOGUE AFUA_5G11310)-RELATED"/>
    <property type="match status" value="1"/>
</dbReference>
<proteinExistence type="predicted"/>
<dbReference type="InterPro" id="IPR005330">
    <property type="entry name" value="MHYT_dom"/>
</dbReference>
<dbReference type="RefSeq" id="WP_281900155.1">
    <property type="nucleotide sequence ID" value="NZ_BSDI01000030.1"/>
</dbReference>
<evidence type="ECO:0000313" key="3">
    <source>
        <dbReference type="EMBL" id="GLI00063.1"/>
    </source>
</evidence>
<feature type="domain" description="MHYT" evidence="2">
    <location>
        <begin position="9"/>
        <end position="200"/>
    </location>
</feature>
<accession>A0ABQ5R1J8</accession>
<comment type="caution">
    <text evidence="3">The sequence shown here is derived from an EMBL/GenBank/DDBJ whole genome shotgun (WGS) entry which is preliminary data.</text>
</comment>
<feature type="transmembrane region" description="Helical" evidence="1">
    <location>
        <begin position="116"/>
        <end position="135"/>
    </location>
</feature>
<reference evidence="3" key="1">
    <citation type="submission" date="2022-12" db="EMBL/GenBank/DDBJ databases">
        <title>New Phytohabitans aurantiacus sp. RD004123 nov., an actinomycete isolated from soil.</title>
        <authorList>
            <person name="Triningsih D.W."/>
            <person name="Harunari E."/>
            <person name="Igarashi Y."/>
        </authorList>
    </citation>
    <scope>NUCLEOTIDE SEQUENCE</scope>
    <source>
        <strain evidence="3">RD004123</strain>
    </source>
</reference>
<feature type="transmembrane region" description="Helical" evidence="1">
    <location>
        <begin position="83"/>
        <end position="104"/>
    </location>
</feature>
<evidence type="ECO:0000256" key="1">
    <source>
        <dbReference type="PROSITE-ProRule" id="PRU00244"/>
    </source>
</evidence>
<dbReference type="Proteomes" id="UP001144280">
    <property type="component" value="Unassembled WGS sequence"/>
</dbReference>
<feature type="transmembrane region" description="Helical" evidence="1">
    <location>
        <begin position="147"/>
        <end position="167"/>
    </location>
</feature>
<sequence>MAEIHHLTHGVVSPVVAYLISFLGSLLGLVCTTRAREARTRRRRARWLVLAAVSIGGAAIWLMHFTAMLGFDVPESPVRYDPFLTAASLVIAIATVGGGVFIAGHGRRSSARIAGGGLLTGCGVLAMHYTGMAAVRVAGRIEYDTGMVAASAVIAVVAATVALWFTVTIRGWRAIVIASGIMGVAVCGMHYTGMAAMRVRLWPIGEGRVEGINPSLLVVPITLLTSTALVAAALSALQAMTEEEFTDPVTPRVGRHATVALDLGRIRAHRDRLTPIRPRTSWEDELNTGERWV</sequence>
<keyword evidence="1" id="KW-0812">Transmembrane</keyword>
<dbReference type="EMBL" id="BSDI01000030">
    <property type="protein sequence ID" value="GLI00063.1"/>
    <property type="molecule type" value="Genomic_DNA"/>
</dbReference>